<organism evidence="13 14">
    <name type="scientific">Algimonas arctica</name>
    <dbReference type="NCBI Taxonomy" id="1479486"/>
    <lineage>
        <taxon>Bacteria</taxon>
        <taxon>Pseudomonadati</taxon>
        <taxon>Pseudomonadota</taxon>
        <taxon>Alphaproteobacteria</taxon>
        <taxon>Maricaulales</taxon>
        <taxon>Robiginitomaculaceae</taxon>
        <taxon>Algimonas</taxon>
    </lineage>
</organism>
<dbReference type="EC" id="5.4.2.2" evidence="4"/>
<dbReference type="Gene3D" id="3.40.120.10">
    <property type="entry name" value="Alpha-D-Glucose-1,6-Bisphosphate, subunit A, domain 3"/>
    <property type="match status" value="3"/>
</dbReference>
<evidence type="ECO:0000259" key="11">
    <source>
        <dbReference type="Pfam" id="PF02879"/>
    </source>
</evidence>
<evidence type="ECO:0000256" key="3">
    <source>
        <dbReference type="ARBA" id="ARBA00010231"/>
    </source>
</evidence>
<evidence type="ECO:0000256" key="1">
    <source>
        <dbReference type="ARBA" id="ARBA00000443"/>
    </source>
</evidence>
<keyword evidence="8" id="KW-0413">Isomerase</keyword>
<evidence type="ECO:0000313" key="13">
    <source>
        <dbReference type="EMBL" id="GHA86097.1"/>
    </source>
</evidence>
<comment type="catalytic activity">
    <reaction evidence="1">
        <text>alpha-D-glucose 1-phosphate = alpha-D-glucose 6-phosphate</text>
        <dbReference type="Rhea" id="RHEA:23536"/>
        <dbReference type="ChEBI" id="CHEBI:58225"/>
        <dbReference type="ChEBI" id="CHEBI:58601"/>
        <dbReference type="EC" id="5.4.2.2"/>
    </reaction>
</comment>
<feature type="domain" description="Alpha-D-phosphohexomutase alpha/beta/alpha" evidence="11">
    <location>
        <begin position="181"/>
        <end position="283"/>
    </location>
</feature>
<dbReference type="SUPFAM" id="SSF55957">
    <property type="entry name" value="Phosphoglucomutase, C-terminal domain"/>
    <property type="match status" value="1"/>
</dbReference>
<dbReference type="GO" id="GO:0000287">
    <property type="term" value="F:magnesium ion binding"/>
    <property type="evidence" value="ECO:0007669"/>
    <property type="project" value="InterPro"/>
</dbReference>
<evidence type="ECO:0000313" key="14">
    <source>
        <dbReference type="Proteomes" id="UP000634004"/>
    </source>
</evidence>
<sequence length="540" mass="58253">MTDVQTTRYDDQKPGTSGLRKTVSVFKQPHYLENFVQAIFDCVPELKGGLLILGGDGRYHNDVAIQTILRIAAANGVAKVMVGKDGILSTPAVSNMIRQYGANGGFVLSASHNPGGPDGDFGIKYNVSNGGPAATSLTDAVFERTKVMEHYQIADGHVDLSTLGHSNLGAMAVSVFDPVTDYADLMETLFDFETIRRFLTSDLSLIFDAMHAVTGPYAQEIFVRRLGVNSDALMNATPLPDFGGGHPDPNPVYAKALFDRMFGDDAPDFGAASDGDGDRNIVLGRGVYVSPSDSLAVITANAHLAPAYRDGIKGVARSMPTSRASDVVAAAMGIESFETPTGWKYFGNLLDAGRITVCGEESAGTSSDHVREKDGLWAILMWLNILAVRRLSVQDILTDHWATYGRHYYSRHDYESVAADKAEDVMARLQGQLTTLPGTTLRKETISAADSFTYHDPIDGSVTENQGLRVMFESGSRFVMRLSGTGTAGATLRLYLEAYEPKDGDHHADLSKRLEPIAAIAEDLTNLRQTVGRDGPSVVS</sequence>
<dbReference type="InterPro" id="IPR036900">
    <property type="entry name" value="A-D-PHexomutase_C_sf"/>
</dbReference>
<dbReference type="InterPro" id="IPR045244">
    <property type="entry name" value="PGM"/>
</dbReference>
<dbReference type="EMBL" id="BMZH01000002">
    <property type="protein sequence ID" value="GHA86097.1"/>
    <property type="molecule type" value="Genomic_DNA"/>
</dbReference>
<reference evidence="13" key="1">
    <citation type="journal article" date="2014" name="Int. J. Syst. Evol. Microbiol.">
        <title>Complete genome sequence of Corynebacterium casei LMG S-19264T (=DSM 44701T), isolated from a smear-ripened cheese.</title>
        <authorList>
            <consortium name="US DOE Joint Genome Institute (JGI-PGF)"/>
            <person name="Walter F."/>
            <person name="Albersmeier A."/>
            <person name="Kalinowski J."/>
            <person name="Ruckert C."/>
        </authorList>
    </citation>
    <scope>NUCLEOTIDE SEQUENCE</scope>
    <source>
        <strain evidence="13">KCTC 32513</strain>
    </source>
</reference>
<proteinExistence type="inferred from homology"/>
<dbReference type="PANTHER" id="PTHR22573">
    <property type="entry name" value="PHOSPHOHEXOMUTASE FAMILY MEMBER"/>
    <property type="match status" value="1"/>
</dbReference>
<reference evidence="13" key="2">
    <citation type="submission" date="2020-09" db="EMBL/GenBank/DDBJ databases">
        <authorList>
            <person name="Sun Q."/>
            <person name="Kim S."/>
        </authorList>
    </citation>
    <scope>NUCLEOTIDE SEQUENCE</scope>
    <source>
        <strain evidence="13">KCTC 32513</strain>
    </source>
</reference>
<dbReference type="GO" id="GO:0005829">
    <property type="term" value="C:cytosol"/>
    <property type="evidence" value="ECO:0007669"/>
    <property type="project" value="TreeGrafter"/>
</dbReference>
<dbReference type="GO" id="GO:0004614">
    <property type="term" value="F:phosphoglucomutase activity"/>
    <property type="evidence" value="ECO:0007669"/>
    <property type="project" value="UniProtKB-EC"/>
</dbReference>
<dbReference type="InterPro" id="IPR005844">
    <property type="entry name" value="A-D-PHexomutase_a/b/a-I"/>
</dbReference>
<dbReference type="Pfam" id="PF02880">
    <property type="entry name" value="PGM_PMM_III"/>
    <property type="match status" value="1"/>
</dbReference>
<comment type="similarity">
    <text evidence="3 9">Belongs to the phosphohexose mutase family.</text>
</comment>
<dbReference type="SUPFAM" id="SSF53738">
    <property type="entry name" value="Phosphoglucomutase, first 3 domains"/>
    <property type="match status" value="3"/>
</dbReference>
<comment type="caution">
    <text evidence="13">The sequence shown here is derived from an EMBL/GenBank/DDBJ whole genome shotgun (WGS) entry which is preliminary data.</text>
</comment>
<evidence type="ECO:0000256" key="7">
    <source>
        <dbReference type="ARBA" id="ARBA00022842"/>
    </source>
</evidence>
<evidence type="ECO:0000256" key="4">
    <source>
        <dbReference type="ARBA" id="ARBA00012728"/>
    </source>
</evidence>
<dbReference type="Proteomes" id="UP000634004">
    <property type="component" value="Unassembled WGS sequence"/>
</dbReference>
<keyword evidence="6 9" id="KW-0479">Metal-binding</keyword>
<protein>
    <recommendedName>
        <fullName evidence="4">phosphoglucomutase (alpha-D-glucose-1,6-bisphosphate-dependent)</fullName>
        <ecNumber evidence="4">5.4.2.2</ecNumber>
    </recommendedName>
</protein>
<dbReference type="InterPro" id="IPR005846">
    <property type="entry name" value="A-D-PHexomutase_a/b/a-III"/>
</dbReference>
<dbReference type="InterPro" id="IPR016055">
    <property type="entry name" value="A-D-PHexomutase_a/b/a-I/II/III"/>
</dbReference>
<accession>A0A8J3CQJ5</accession>
<feature type="domain" description="Alpha-D-phosphohexomutase alpha/beta/alpha" evidence="12">
    <location>
        <begin position="292"/>
        <end position="404"/>
    </location>
</feature>
<gene>
    <name evidence="13" type="ORF">GCM10009069_06630</name>
</gene>
<dbReference type="Pfam" id="PF02879">
    <property type="entry name" value="PGM_PMM_II"/>
    <property type="match status" value="1"/>
</dbReference>
<evidence type="ECO:0000256" key="2">
    <source>
        <dbReference type="ARBA" id="ARBA00001946"/>
    </source>
</evidence>
<name>A0A8J3CQJ5_9PROT</name>
<evidence type="ECO:0000256" key="8">
    <source>
        <dbReference type="ARBA" id="ARBA00023235"/>
    </source>
</evidence>
<dbReference type="AlphaFoldDB" id="A0A8J3CQJ5"/>
<comment type="cofactor">
    <cofactor evidence="2">
        <name>Mg(2+)</name>
        <dbReference type="ChEBI" id="CHEBI:18420"/>
    </cofactor>
</comment>
<evidence type="ECO:0000256" key="6">
    <source>
        <dbReference type="ARBA" id="ARBA00022723"/>
    </source>
</evidence>
<evidence type="ECO:0000256" key="9">
    <source>
        <dbReference type="RuleBase" id="RU004326"/>
    </source>
</evidence>
<keyword evidence="7 9" id="KW-0460">Magnesium</keyword>
<dbReference type="FunFam" id="3.40.120.10:FF:000005">
    <property type="entry name" value="Phosphoglucomutase 5"/>
    <property type="match status" value="1"/>
</dbReference>
<keyword evidence="14" id="KW-1185">Reference proteome</keyword>
<dbReference type="Pfam" id="PF24947">
    <property type="entry name" value="PGM1_C_vert_fung"/>
    <property type="match status" value="1"/>
</dbReference>
<dbReference type="PRINTS" id="PR00509">
    <property type="entry name" value="PGMPMM"/>
</dbReference>
<evidence type="ECO:0000259" key="12">
    <source>
        <dbReference type="Pfam" id="PF02880"/>
    </source>
</evidence>
<dbReference type="FunFam" id="3.40.120.10:FF:000004">
    <property type="entry name" value="Phosphoglucomutase 5"/>
    <property type="match status" value="1"/>
</dbReference>
<dbReference type="InterPro" id="IPR005845">
    <property type="entry name" value="A-D-PHexomutase_a/b/a-II"/>
</dbReference>
<dbReference type="PANTHER" id="PTHR22573:SF2">
    <property type="entry name" value="PHOSPHOGLUCOMUTASE"/>
    <property type="match status" value="1"/>
</dbReference>
<dbReference type="PROSITE" id="PS00710">
    <property type="entry name" value="PGM_PMM"/>
    <property type="match status" value="1"/>
</dbReference>
<feature type="domain" description="Alpha-D-phosphohexomutase alpha/beta/alpha" evidence="10">
    <location>
        <begin position="12"/>
        <end position="146"/>
    </location>
</feature>
<dbReference type="FunFam" id="3.30.310.50:FF:000002">
    <property type="entry name" value="Phosphoglucomutase 5"/>
    <property type="match status" value="1"/>
</dbReference>
<dbReference type="Pfam" id="PF02878">
    <property type="entry name" value="PGM_PMM_I"/>
    <property type="match status" value="1"/>
</dbReference>
<keyword evidence="5" id="KW-0597">Phosphoprotein</keyword>
<dbReference type="GO" id="GO:0005975">
    <property type="term" value="P:carbohydrate metabolic process"/>
    <property type="evidence" value="ECO:0007669"/>
    <property type="project" value="InterPro"/>
</dbReference>
<evidence type="ECO:0000259" key="10">
    <source>
        <dbReference type="Pfam" id="PF02878"/>
    </source>
</evidence>
<dbReference type="NCBIfam" id="NF005737">
    <property type="entry name" value="PRK07564.1-1"/>
    <property type="match status" value="1"/>
</dbReference>
<dbReference type="Gene3D" id="3.30.310.50">
    <property type="entry name" value="Alpha-D-phosphohexomutase, C-terminal domain"/>
    <property type="match status" value="1"/>
</dbReference>
<dbReference type="RefSeq" id="WP_189495386.1">
    <property type="nucleotide sequence ID" value="NZ_BMZH01000002.1"/>
</dbReference>
<dbReference type="InterPro" id="IPR005841">
    <property type="entry name" value="Alpha-D-phosphohexomutase_SF"/>
</dbReference>
<dbReference type="InterPro" id="IPR016066">
    <property type="entry name" value="A-D-PHexomutase_CS"/>
</dbReference>
<evidence type="ECO:0000256" key="5">
    <source>
        <dbReference type="ARBA" id="ARBA00022553"/>
    </source>
</evidence>